<proteinExistence type="predicted"/>
<name>A0ABU8AAF8_9ACTN</name>
<dbReference type="SUPFAM" id="SSF56024">
    <property type="entry name" value="Phospholipase D/nuclease"/>
    <property type="match status" value="1"/>
</dbReference>
<dbReference type="SUPFAM" id="SSF46894">
    <property type="entry name" value="C-terminal effector domain of the bipartite response regulators"/>
    <property type="match status" value="1"/>
</dbReference>
<comment type="caution">
    <text evidence="3">The sequence shown here is derived from an EMBL/GenBank/DDBJ whole genome shotgun (WGS) entry which is preliminary data.</text>
</comment>
<gene>
    <name evidence="3" type="ORF">QBA37_29620</name>
</gene>
<evidence type="ECO:0000256" key="1">
    <source>
        <dbReference type="SAM" id="MobiDB-lite"/>
    </source>
</evidence>
<dbReference type="InterPro" id="IPR016032">
    <property type="entry name" value="Sig_transdc_resp-reg_C-effctor"/>
</dbReference>
<reference evidence="3 4" key="1">
    <citation type="submission" date="2023-04" db="EMBL/GenBank/DDBJ databases">
        <title>Genomic diversity of scab-causing Streptomyces spp. in the province of Quebec, Canada.</title>
        <authorList>
            <person name="Biessy A."/>
            <person name="Cadieux M."/>
            <person name="Ciotola M."/>
            <person name="Filion M."/>
        </authorList>
    </citation>
    <scope>NUCLEOTIDE SEQUENCE [LARGE SCALE GENOMIC DNA]</scope>
    <source>
        <strain evidence="3 4">B21-103</strain>
    </source>
</reference>
<dbReference type="Pfam" id="PF00196">
    <property type="entry name" value="GerE"/>
    <property type="match status" value="1"/>
</dbReference>
<sequence>MSTAAEGSEAPGDGAGPGGGPLTDEDIRVYRHFLEVSPDTDGAPARLGMPPARFAESVARLTARQLLRPDGPHRHEALSPGLAAASLTTSSQAQVRELMRRIDTTHRELGPLGPLYERQVRRGLEGTATELLTDGEAVRHRLAELSAQVRHSVLTAHPTLGGPETLRAARELDSDLLDRGVRYRTVVPHTARRQREALHHMTLLNGLGAEVRTAAVIPGRLIILDDDTAVVPTATGGAAVLHDPTVVTFLTVIFDHIWEHARPVGTGGADNEVFEDVELAVLRHLEHGRSDDFIARKLGISTRTMRRYLAGLCEKLQVETRFQLGLAAARLGLLSDARAQDDGG</sequence>
<accession>A0ABU8AAF8</accession>
<evidence type="ECO:0000313" key="4">
    <source>
        <dbReference type="Proteomes" id="UP001382181"/>
    </source>
</evidence>
<feature type="region of interest" description="Disordered" evidence="1">
    <location>
        <begin position="1"/>
        <end position="24"/>
    </location>
</feature>
<dbReference type="PANTHER" id="PTHR34293">
    <property type="entry name" value="HTH-TYPE TRANSCRIPTIONAL REGULATOR TRMBL2"/>
    <property type="match status" value="1"/>
</dbReference>
<feature type="compositionally biased region" description="Low complexity" evidence="1">
    <location>
        <begin position="1"/>
        <end position="12"/>
    </location>
</feature>
<dbReference type="Proteomes" id="UP001382181">
    <property type="component" value="Unassembled WGS sequence"/>
</dbReference>
<dbReference type="InterPro" id="IPR000792">
    <property type="entry name" value="Tscrpt_reg_LuxR_C"/>
</dbReference>
<dbReference type="InterPro" id="IPR036388">
    <property type="entry name" value="WH-like_DNA-bd_sf"/>
</dbReference>
<dbReference type="EMBL" id="JARUMK010000001">
    <property type="protein sequence ID" value="MEH0563356.1"/>
    <property type="molecule type" value="Genomic_DNA"/>
</dbReference>
<evidence type="ECO:0000259" key="2">
    <source>
        <dbReference type="SMART" id="SM00421"/>
    </source>
</evidence>
<evidence type="ECO:0000313" key="3">
    <source>
        <dbReference type="EMBL" id="MEH0563356.1"/>
    </source>
</evidence>
<protein>
    <submittedName>
        <fullName evidence="3">LuxR C-terminal-related transcriptional regulator</fullName>
    </submittedName>
</protein>
<dbReference type="RefSeq" id="WP_319224953.1">
    <property type="nucleotide sequence ID" value="NZ_JARUMK010000001.1"/>
</dbReference>
<feature type="domain" description="HTH luxR-type" evidence="2">
    <location>
        <begin position="278"/>
        <end position="328"/>
    </location>
</feature>
<dbReference type="Gene3D" id="1.10.10.10">
    <property type="entry name" value="Winged helix-like DNA-binding domain superfamily/Winged helix DNA-binding domain"/>
    <property type="match status" value="1"/>
</dbReference>
<dbReference type="PANTHER" id="PTHR34293:SF1">
    <property type="entry name" value="HTH-TYPE TRANSCRIPTIONAL REGULATOR TRMBL2"/>
    <property type="match status" value="1"/>
</dbReference>
<dbReference type="SMART" id="SM00421">
    <property type="entry name" value="HTH_LUXR"/>
    <property type="match status" value="1"/>
</dbReference>
<keyword evidence="4" id="KW-1185">Reference proteome</keyword>
<organism evidence="3 4">
    <name type="scientific">Streptomyces silvae</name>
    <dbReference type="NCBI Taxonomy" id="2803812"/>
    <lineage>
        <taxon>Bacteria</taxon>
        <taxon>Bacillati</taxon>
        <taxon>Actinomycetota</taxon>
        <taxon>Actinomycetes</taxon>
        <taxon>Kitasatosporales</taxon>
        <taxon>Streptomycetaceae</taxon>
        <taxon>Streptomyces</taxon>
    </lineage>
</organism>
<dbReference type="InterPro" id="IPR051797">
    <property type="entry name" value="TrmB-like"/>
</dbReference>